<reference evidence="4 5" key="1">
    <citation type="submission" date="2023-11" db="EMBL/GenBank/DDBJ databases">
        <title>Paucibacter sp. nov., isolated from fresh soil in Korea.</title>
        <authorList>
            <person name="Le N.T.T."/>
        </authorList>
    </citation>
    <scope>NUCLEOTIDE SEQUENCE [LARGE SCALE GENOMIC DNA]</scope>
    <source>
        <strain evidence="4 5">R3-3</strain>
    </source>
</reference>
<keyword evidence="2" id="KW-0732">Signal</keyword>
<evidence type="ECO:0000313" key="5">
    <source>
        <dbReference type="Proteomes" id="UP001285263"/>
    </source>
</evidence>
<dbReference type="Gene3D" id="3.40.50.1460">
    <property type="match status" value="1"/>
</dbReference>
<dbReference type="PROSITE" id="PS50208">
    <property type="entry name" value="CASPASE_P20"/>
    <property type="match status" value="1"/>
</dbReference>
<dbReference type="InterPro" id="IPR011600">
    <property type="entry name" value="Pept_C14_caspase"/>
</dbReference>
<evidence type="ECO:0000256" key="2">
    <source>
        <dbReference type="SAM" id="SignalP"/>
    </source>
</evidence>
<feature type="chain" id="PRO_5045057382" evidence="2">
    <location>
        <begin position="32"/>
        <end position="586"/>
    </location>
</feature>
<feature type="compositionally biased region" description="Basic and acidic residues" evidence="1">
    <location>
        <begin position="566"/>
        <end position="578"/>
    </location>
</feature>
<keyword evidence="5" id="KW-1185">Reference proteome</keyword>
<protein>
    <submittedName>
        <fullName evidence="4">Caspase family protein</fullName>
    </submittedName>
</protein>
<dbReference type="InterPro" id="IPR029030">
    <property type="entry name" value="Caspase-like_dom_sf"/>
</dbReference>
<feature type="domain" description="Caspase family p20" evidence="3">
    <location>
        <begin position="65"/>
        <end position="196"/>
    </location>
</feature>
<dbReference type="PROSITE" id="PS51257">
    <property type="entry name" value="PROKAR_LIPOPROTEIN"/>
    <property type="match status" value="1"/>
</dbReference>
<evidence type="ECO:0000256" key="1">
    <source>
        <dbReference type="SAM" id="MobiDB-lite"/>
    </source>
</evidence>
<dbReference type="Proteomes" id="UP001285263">
    <property type="component" value="Unassembled WGS sequence"/>
</dbReference>
<dbReference type="EMBL" id="JAXCLA010000004">
    <property type="protein sequence ID" value="MDY0745591.1"/>
    <property type="molecule type" value="Genomic_DNA"/>
</dbReference>
<dbReference type="InterPro" id="IPR001309">
    <property type="entry name" value="Pept_C14_p20"/>
</dbReference>
<dbReference type="Pfam" id="PF00656">
    <property type="entry name" value="Peptidase_C14"/>
    <property type="match status" value="1"/>
</dbReference>
<accession>A0ABU5DII4</accession>
<dbReference type="Gene3D" id="1.10.287.1490">
    <property type="match status" value="1"/>
</dbReference>
<dbReference type="PANTHER" id="PTHR22576:SF37">
    <property type="entry name" value="MUCOSA-ASSOCIATED LYMPHOID TISSUE LYMPHOMA TRANSLOCATION PROTEIN 1"/>
    <property type="match status" value="1"/>
</dbReference>
<dbReference type="SUPFAM" id="SSF52129">
    <property type="entry name" value="Caspase-like"/>
    <property type="match status" value="1"/>
</dbReference>
<name>A0ABU5DII4_9BURK</name>
<evidence type="ECO:0000259" key="3">
    <source>
        <dbReference type="PROSITE" id="PS50208"/>
    </source>
</evidence>
<comment type="caution">
    <text evidence="4">The sequence shown here is derived from an EMBL/GenBank/DDBJ whole genome shotgun (WGS) entry which is preliminary data.</text>
</comment>
<sequence>MKPRKLHLKQQLCGVAALLLGCLGFARTGVAQSVDASRAVVRNVVADARAVQGKVDLRSPDIASTRKFALVIGNAAYANIPQLKNSVNDARDMCKSLRELDFEVSCFYDLATKAEFRQAVRNFAVQLNPHTASFIYYAGHGVQINGENFLLPTSVSAEASLDMEDDSLNLGYLLRSLASAKSSPNIVVLDACRDNPFAASGNMSEGLARVDPPLGTVLVYATAPNSRALDGRDSNGLFTKHLLAHIGEPGRKLDELFRVVALGVEDEARNQYKYLQVPYRSSSFSGDYCLAGCENPAVLAKMEEIARQSAEAVRRIEVLNEENARLKRQTEERERNIASLESKIGLLNKDVAAAGDKTSGDRADLERLKAALAAALKEQKEAEGLKAEVARRNAEVDGLHRQIESFKSQTAELENYRQRIAVLERENADRLRVTKEIDEVRRQSLDAEQRVKALSDENARLRTQAASRDANITALERRIEAATSSASSAGNESAKANAELARLRQALQQARDERNTAELMDRSSDREQEIAGLKAQISTFQAKTSELEQLRQRIIALEKTNADQKKMLKDRDSAESKVRPAIIPSF</sequence>
<dbReference type="PANTHER" id="PTHR22576">
    <property type="entry name" value="MUCOSA ASSOCIATED LYMPHOID TISSUE LYMPHOMA TRANSLOCATION PROTEIN 1/PARACASPASE"/>
    <property type="match status" value="1"/>
</dbReference>
<gene>
    <name evidence="4" type="ORF">SNE35_13810</name>
</gene>
<dbReference type="InterPro" id="IPR052039">
    <property type="entry name" value="Caspase-related_regulators"/>
</dbReference>
<organism evidence="4 5">
    <name type="scientific">Roseateles agri</name>
    <dbReference type="NCBI Taxonomy" id="3098619"/>
    <lineage>
        <taxon>Bacteria</taxon>
        <taxon>Pseudomonadati</taxon>
        <taxon>Pseudomonadota</taxon>
        <taxon>Betaproteobacteria</taxon>
        <taxon>Burkholderiales</taxon>
        <taxon>Sphaerotilaceae</taxon>
        <taxon>Roseateles</taxon>
    </lineage>
</organism>
<evidence type="ECO:0000313" key="4">
    <source>
        <dbReference type="EMBL" id="MDY0745591.1"/>
    </source>
</evidence>
<proteinExistence type="predicted"/>
<feature type="signal peptide" evidence="2">
    <location>
        <begin position="1"/>
        <end position="31"/>
    </location>
</feature>
<feature type="region of interest" description="Disordered" evidence="1">
    <location>
        <begin position="566"/>
        <end position="586"/>
    </location>
</feature>